<dbReference type="PANTHER" id="PTHR48111:SF22">
    <property type="entry name" value="REGULATOR OF RPOS"/>
    <property type="match status" value="1"/>
</dbReference>
<dbReference type="SUPFAM" id="SSF52172">
    <property type="entry name" value="CheY-like"/>
    <property type="match status" value="1"/>
</dbReference>
<proteinExistence type="predicted"/>
<dbReference type="Gene3D" id="3.40.50.2300">
    <property type="match status" value="1"/>
</dbReference>
<dbReference type="AlphaFoldDB" id="A0A1M5BEP6"/>
<dbReference type="InterPro" id="IPR016032">
    <property type="entry name" value="Sig_transdc_resp-reg_C-effctor"/>
</dbReference>
<dbReference type="GO" id="GO:0000156">
    <property type="term" value="F:phosphorelay response regulator activity"/>
    <property type="evidence" value="ECO:0007669"/>
    <property type="project" value="TreeGrafter"/>
</dbReference>
<feature type="domain" description="Response regulatory" evidence="8">
    <location>
        <begin position="2"/>
        <end position="116"/>
    </location>
</feature>
<dbReference type="PANTHER" id="PTHR48111">
    <property type="entry name" value="REGULATOR OF RPOS"/>
    <property type="match status" value="1"/>
</dbReference>
<reference evidence="10 11" key="1">
    <citation type="submission" date="2016-11" db="EMBL/GenBank/DDBJ databases">
        <authorList>
            <person name="Jaros S."/>
            <person name="Januszkiewicz K."/>
            <person name="Wedrychowicz H."/>
        </authorList>
    </citation>
    <scope>NUCLEOTIDE SEQUENCE [LARGE SCALE GENOMIC DNA]</scope>
    <source>
        <strain evidence="10 11">DSM 44666</strain>
    </source>
</reference>
<keyword evidence="3" id="KW-0805">Transcription regulation</keyword>
<organism evidence="10 11">
    <name type="scientific">Seinonella peptonophila</name>
    <dbReference type="NCBI Taxonomy" id="112248"/>
    <lineage>
        <taxon>Bacteria</taxon>
        <taxon>Bacillati</taxon>
        <taxon>Bacillota</taxon>
        <taxon>Bacilli</taxon>
        <taxon>Bacillales</taxon>
        <taxon>Thermoactinomycetaceae</taxon>
        <taxon>Seinonella</taxon>
    </lineage>
</organism>
<evidence type="ECO:0000313" key="10">
    <source>
        <dbReference type="EMBL" id="SHF40875.1"/>
    </source>
</evidence>
<keyword evidence="5" id="KW-0804">Transcription</keyword>
<keyword evidence="2" id="KW-0902">Two-component regulatory system</keyword>
<accession>A0A1M5BEP6</accession>
<dbReference type="OrthoDB" id="9790442at2"/>
<sequence>MRILLVEDEKYISEAIAHVLKINQYIVDIESDGESGLYAGLSGIYDMIILDIMLPKLDGIHVLKELRKQKIKVPIMMLTALGETDDKVTGLDSGADDYIAKPVPTEELLARIRALGRRQQVWHQNGILKFGSVELDPHQLVLRCHNRDFRLTPKECQVLELLMNRRNTILSKDMIIEKVWGFDSEATDNHVEVYISFLRKKLHNIQADIMIQTVRRIGYILKMKGAAENV</sequence>
<evidence type="ECO:0000256" key="1">
    <source>
        <dbReference type="ARBA" id="ARBA00022553"/>
    </source>
</evidence>
<dbReference type="GO" id="GO:0005829">
    <property type="term" value="C:cytosol"/>
    <property type="evidence" value="ECO:0007669"/>
    <property type="project" value="TreeGrafter"/>
</dbReference>
<dbReference type="EMBL" id="FQVL01000022">
    <property type="protein sequence ID" value="SHF40875.1"/>
    <property type="molecule type" value="Genomic_DNA"/>
</dbReference>
<dbReference type="Gene3D" id="1.10.10.10">
    <property type="entry name" value="Winged helix-like DNA-binding domain superfamily/Winged helix DNA-binding domain"/>
    <property type="match status" value="1"/>
</dbReference>
<evidence type="ECO:0000313" key="11">
    <source>
        <dbReference type="Proteomes" id="UP000184476"/>
    </source>
</evidence>
<evidence type="ECO:0000259" key="9">
    <source>
        <dbReference type="PROSITE" id="PS51755"/>
    </source>
</evidence>
<name>A0A1M5BEP6_9BACL</name>
<dbReference type="InterPro" id="IPR001867">
    <property type="entry name" value="OmpR/PhoB-type_DNA-bd"/>
</dbReference>
<dbReference type="FunFam" id="3.40.50.2300:FF:000001">
    <property type="entry name" value="DNA-binding response regulator PhoB"/>
    <property type="match status" value="1"/>
</dbReference>
<dbReference type="InterPro" id="IPR001789">
    <property type="entry name" value="Sig_transdc_resp-reg_receiver"/>
</dbReference>
<dbReference type="RefSeq" id="WP_073158477.1">
    <property type="nucleotide sequence ID" value="NZ_FQVL01000022.1"/>
</dbReference>
<keyword evidence="4 7" id="KW-0238">DNA-binding</keyword>
<evidence type="ECO:0000256" key="6">
    <source>
        <dbReference type="PROSITE-ProRule" id="PRU00169"/>
    </source>
</evidence>
<dbReference type="Pfam" id="PF00072">
    <property type="entry name" value="Response_reg"/>
    <property type="match status" value="1"/>
</dbReference>
<dbReference type="CDD" id="cd00383">
    <property type="entry name" value="trans_reg_C"/>
    <property type="match status" value="1"/>
</dbReference>
<dbReference type="GO" id="GO:0032993">
    <property type="term" value="C:protein-DNA complex"/>
    <property type="evidence" value="ECO:0007669"/>
    <property type="project" value="TreeGrafter"/>
</dbReference>
<dbReference type="InterPro" id="IPR011006">
    <property type="entry name" value="CheY-like_superfamily"/>
</dbReference>
<dbReference type="GO" id="GO:0006355">
    <property type="term" value="P:regulation of DNA-templated transcription"/>
    <property type="evidence" value="ECO:0007669"/>
    <property type="project" value="InterPro"/>
</dbReference>
<dbReference type="Pfam" id="PF00486">
    <property type="entry name" value="Trans_reg_C"/>
    <property type="match status" value="1"/>
</dbReference>
<dbReference type="InterPro" id="IPR036388">
    <property type="entry name" value="WH-like_DNA-bd_sf"/>
</dbReference>
<protein>
    <submittedName>
        <fullName evidence="10">DNA-binding response regulator, OmpR family, contains REC and winged-helix (WHTH) domain</fullName>
    </submittedName>
</protein>
<dbReference type="PROSITE" id="PS51755">
    <property type="entry name" value="OMPR_PHOB"/>
    <property type="match status" value="1"/>
</dbReference>
<dbReference type="PROSITE" id="PS50110">
    <property type="entry name" value="RESPONSE_REGULATORY"/>
    <property type="match status" value="1"/>
</dbReference>
<dbReference type="SMART" id="SM00862">
    <property type="entry name" value="Trans_reg_C"/>
    <property type="match status" value="1"/>
</dbReference>
<evidence type="ECO:0000256" key="5">
    <source>
        <dbReference type="ARBA" id="ARBA00023163"/>
    </source>
</evidence>
<evidence type="ECO:0000256" key="7">
    <source>
        <dbReference type="PROSITE-ProRule" id="PRU01091"/>
    </source>
</evidence>
<keyword evidence="11" id="KW-1185">Reference proteome</keyword>
<dbReference type="Proteomes" id="UP000184476">
    <property type="component" value="Unassembled WGS sequence"/>
</dbReference>
<dbReference type="SUPFAM" id="SSF46894">
    <property type="entry name" value="C-terminal effector domain of the bipartite response regulators"/>
    <property type="match status" value="1"/>
</dbReference>
<evidence type="ECO:0000259" key="8">
    <source>
        <dbReference type="PROSITE" id="PS50110"/>
    </source>
</evidence>
<evidence type="ECO:0000256" key="4">
    <source>
        <dbReference type="ARBA" id="ARBA00023125"/>
    </source>
</evidence>
<evidence type="ECO:0000256" key="3">
    <source>
        <dbReference type="ARBA" id="ARBA00023015"/>
    </source>
</evidence>
<dbReference type="SMART" id="SM00448">
    <property type="entry name" value="REC"/>
    <property type="match status" value="1"/>
</dbReference>
<dbReference type="InterPro" id="IPR039420">
    <property type="entry name" value="WalR-like"/>
</dbReference>
<dbReference type="GO" id="GO:0000976">
    <property type="term" value="F:transcription cis-regulatory region binding"/>
    <property type="evidence" value="ECO:0007669"/>
    <property type="project" value="TreeGrafter"/>
</dbReference>
<keyword evidence="1 6" id="KW-0597">Phosphoprotein</keyword>
<feature type="modified residue" description="4-aspartylphosphate" evidence="6">
    <location>
        <position position="51"/>
    </location>
</feature>
<feature type="domain" description="OmpR/PhoB-type" evidence="9">
    <location>
        <begin position="125"/>
        <end position="223"/>
    </location>
</feature>
<dbReference type="STRING" id="112248.SAMN05444392_1226"/>
<feature type="DNA-binding region" description="OmpR/PhoB-type" evidence="7">
    <location>
        <begin position="125"/>
        <end position="223"/>
    </location>
</feature>
<gene>
    <name evidence="10" type="ORF">SAMN05444392_1226</name>
</gene>
<evidence type="ECO:0000256" key="2">
    <source>
        <dbReference type="ARBA" id="ARBA00023012"/>
    </source>
</evidence>
<dbReference type="Gene3D" id="6.10.250.690">
    <property type="match status" value="1"/>
</dbReference>